<name>A0AA39U1V8_ARMTA</name>
<feature type="compositionally biased region" description="Basic residues" evidence="1">
    <location>
        <begin position="227"/>
        <end position="242"/>
    </location>
</feature>
<dbReference type="Proteomes" id="UP001175211">
    <property type="component" value="Unassembled WGS sequence"/>
</dbReference>
<evidence type="ECO:0000313" key="2">
    <source>
        <dbReference type="EMBL" id="KAK0469034.1"/>
    </source>
</evidence>
<accession>A0AA39U1V8</accession>
<dbReference type="GeneID" id="85354278"/>
<feature type="compositionally biased region" description="Acidic residues" evidence="1">
    <location>
        <begin position="246"/>
        <end position="266"/>
    </location>
</feature>
<evidence type="ECO:0000256" key="1">
    <source>
        <dbReference type="SAM" id="MobiDB-lite"/>
    </source>
</evidence>
<dbReference type="AlphaFoldDB" id="A0AA39U1V8"/>
<keyword evidence="3" id="KW-1185">Reference proteome</keyword>
<protein>
    <submittedName>
        <fullName evidence="2">Uncharacterized protein</fullName>
    </submittedName>
</protein>
<feature type="region of interest" description="Disordered" evidence="1">
    <location>
        <begin position="172"/>
        <end position="192"/>
    </location>
</feature>
<reference evidence="2" key="1">
    <citation type="submission" date="2023-06" db="EMBL/GenBank/DDBJ databases">
        <authorList>
            <consortium name="Lawrence Berkeley National Laboratory"/>
            <person name="Ahrendt S."/>
            <person name="Sahu N."/>
            <person name="Indic B."/>
            <person name="Wong-Bajracharya J."/>
            <person name="Merenyi Z."/>
            <person name="Ke H.-M."/>
            <person name="Monk M."/>
            <person name="Kocsube S."/>
            <person name="Drula E."/>
            <person name="Lipzen A."/>
            <person name="Balint B."/>
            <person name="Henrissat B."/>
            <person name="Andreopoulos B."/>
            <person name="Martin F.M."/>
            <person name="Harder C.B."/>
            <person name="Rigling D."/>
            <person name="Ford K.L."/>
            <person name="Foster G.D."/>
            <person name="Pangilinan J."/>
            <person name="Papanicolaou A."/>
            <person name="Barry K."/>
            <person name="LaButti K."/>
            <person name="Viragh M."/>
            <person name="Koriabine M."/>
            <person name="Yan M."/>
            <person name="Riley R."/>
            <person name="Champramary S."/>
            <person name="Plett K.L."/>
            <person name="Tsai I.J."/>
            <person name="Slot J."/>
            <person name="Sipos G."/>
            <person name="Plett J."/>
            <person name="Nagy L.G."/>
            <person name="Grigoriev I.V."/>
        </authorList>
    </citation>
    <scope>NUCLEOTIDE SEQUENCE</scope>
    <source>
        <strain evidence="2">CCBAS 213</strain>
    </source>
</reference>
<dbReference type="RefSeq" id="XP_060338827.1">
    <property type="nucleotide sequence ID" value="XM_060470730.1"/>
</dbReference>
<feature type="compositionally biased region" description="Basic and acidic residues" evidence="1">
    <location>
        <begin position="172"/>
        <end position="181"/>
    </location>
</feature>
<sequence>MTNDLKAVCLQHPRNWAISAKGDYPDARCPFTDCLLPNACHIIECGQNDGAYEALPGLSNRIHDICYPQLEPTYNGEPEGFLDVRFPISAIKRYALGWLPHVEMPVNGMMLECQFHETYDRYWWFIYRGVCILSCAYFGKFLTCDRQEAFWTHDKPCPLFQVYGWDPQVHPAERDAHQSERKPRKIKQDPSQVQLQDLRTIISFYHSFGTSNYYNIIERVAGDLPSPKRKAKEQGRSRKRPCSCHDDEDSDTESDSSSDDTEEDENWKEMAEIEQCNITAQTMLILLANCWSIQAGRRGKKIRS</sequence>
<organism evidence="2 3">
    <name type="scientific">Armillaria tabescens</name>
    <name type="common">Ringless honey mushroom</name>
    <name type="synonym">Agaricus tabescens</name>
    <dbReference type="NCBI Taxonomy" id="1929756"/>
    <lineage>
        <taxon>Eukaryota</taxon>
        <taxon>Fungi</taxon>
        <taxon>Dikarya</taxon>
        <taxon>Basidiomycota</taxon>
        <taxon>Agaricomycotina</taxon>
        <taxon>Agaricomycetes</taxon>
        <taxon>Agaricomycetidae</taxon>
        <taxon>Agaricales</taxon>
        <taxon>Marasmiineae</taxon>
        <taxon>Physalacriaceae</taxon>
        <taxon>Desarmillaria</taxon>
    </lineage>
</organism>
<feature type="region of interest" description="Disordered" evidence="1">
    <location>
        <begin position="226"/>
        <end position="268"/>
    </location>
</feature>
<evidence type="ECO:0000313" key="3">
    <source>
        <dbReference type="Proteomes" id="UP001175211"/>
    </source>
</evidence>
<comment type="caution">
    <text evidence="2">The sequence shown here is derived from an EMBL/GenBank/DDBJ whole genome shotgun (WGS) entry which is preliminary data.</text>
</comment>
<dbReference type="EMBL" id="JAUEPS010000001">
    <property type="protein sequence ID" value="KAK0469034.1"/>
    <property type="molecule type" value="Genomic_DNA"/>
</dbReference>
<proteinExistence type="predicted"/>
<gene>
    <name evidence="2" type="ORF">EV420DRAFT_1492068</name>
</gene>